<keyword evidence="5" id="KW-1185">Reference proteome</keyword>
<dbReference type="HAMAP" id="MF_00457">
    <property type="entry name" value="UPF0173"/>
    <property type="match status" value="1"/>
</dbReference>
<dbReference type="InterPro" id="IPR001279">
    <property type="entry name" value="Metallo-B-lactamas"/>
</dbReference>
<dbReference type="RefSeq" id="WP_071856684.1">
    <property type="nucleotide sequence ID" value="NZ_JBHSHK010000005.1"/>
</dbReference>
<evidence type="ECO:0000256" key="1">
    <source>
        <dbReference type="ARBA" id="ARBA00022801"/>
    </source>
</evidence>
<evidence type="ECO:0000313" key="4">
    <source>
        <dbReference type="EMBL" id="OJG47032.1"/>
    </source>
</evidence>
<dbReference type="Pfam" id="PF12706">
    <property type="entry name" value="Lactamase_B_2"/>
    <property type="match status" value="1"/>
</dbReference>
<comment type="caution">
    <text evidence="4">The sequence shown here is derived from an EMBL/GenBank/DDBJ whole genome shotgun (WGS) entry which is preliminary data.</text>
</comment>
<dbReference type="InterPro" id="IPR022877">
    <property type="entry name" value="UPF0173"/>
</dbReference>
<dbReference type="Gene3D" id="3.60.15.10">
    <property type="entry name" value="Ribonuclease Z/Hydroxyacylglutathione hydrolase-like"/>
    <property type="match status" value="1"/>
</dbReference>
<dbReference type="STRING" id="249189.RV04_GL000279"/>
<dbReference type="EMBL" id="JXKQ01000001">
    <property type="protein sequence ID" value="OJG47032.1"/>
    <property type="molecule type" value="Genomic_DNA"/>
</dbReference>
<dbReference type="AlphaFoldDB" id="A0A1L8TS98"/>
<name>A0A1L8TS98_9ENTE</name>
<organism evidence="4 5">
    <name type="scientific">Enterococcus hermanniensis</name>
    <dbReference type="NCBI Taxonomy" id="249189"/>
    <lineage>
        <taxon>Bacteria</taxon>
        <taxon>Bacillati</taxon>
        <taxon>Bacillota</taxon>
        <taxon>Bacilli</taxon>
        <taxon>Lactobacillales</taxon>
        <taxon>Enterococcaceae</taxon>
        <taxon>Enterococcus</taxon>
    </lineage>
</organism>
<dbReference type="OrthoDB" id="9789133at2"/>
<accession>A0A1L8TS98</accession>
<comment type="similarity">
    <text evidence="2">Belongs to the UPF0173 family.</text>
</comment>
<dbReference type="InterPro" id="IPR036866">
    <property type="entry name" value="RibonucZ/Hydroxyglut_hydro"/>
</dbReference>
<reference evidence="4 5" key="1">
    <citation type="submission" date="2014-12" db="EMBL/GenBank/DDBJ databases">
        <title>Draft genome sequences of 29 type strains of Enterococci.</title>
        <authorList>
            <person name="Zhong Z."/>
            <person name="Sun Z."/>
            <person name="Liu W."/>
            <person name="Zhang W."/>
            <person name="Zhang H."/>
        </authorList>
    </citation>
    <scope>NUCLEOTIDE SEQUENCE [LARGE SCALE GENOMIC DNA]</scope>
    <source>
        <strain evidence="4 5">DSM 17122</strain>
    </source>
</reference>
<keyword evidence="1 2" id="KW-0378">Hydrolase</keyword>
<feature type="domain" description="Metallo-beta-lactamase" evidence="3">
    <location>
        <begin position="7"/>
        <end position="193"/>
    </location>
</feature>
<evidence type="ECO:0000256" key="2">
    <source>
        <dbReference type="HAMAP-Rule" id="MF_00457"/>
    </source>
</evidence>
<proteinExistence type="inferred from homology"/>
<dbReference type="PANTHER" id="PTHR43546">
    <property type="entry name" value="UPF0173 METAL-DEPENDENT HYDROLASE MJ1163-RELATED"/>
    <property type="match status" value="1"/>
</dbReference>
<dbReference type="NCBIfam" id="NF001911">
    <property type="entry name" value="PRK00685.1"/>
    <property type="match status" value="1"/>
</dbReference>
<dbReference type="PANTHER" id="PTHR43546:SF3">
    <property type="entry name" value="UPF0173 METAL-DEPENDENT HYDROLASE MJ1163"/>
    <property type="match status" value="1"/>
</dbReference>
<dbReference type="InterPro" id="IPR050114">
    <property type="entry name" value="UPF0173_UPF0282_UlaG_hydrolase"/>
</dbReference>
<protein>
    <recommendedName>
        <fullName evidence="2">UPF0173 metal-dependent hydrolase RV04_GL000279</fullName>
    </recommendedName>
</protein>
<sequence length="227" mass="24755">MKITYHGHSVVSIVTKEKQTLLFDPFITGNDLTDLKADQVEADWILISHGHSDHLGDALPIAKRTDATIISIVEICNFAAKNGVKKTHGMNMGGAFDFPFGRVKMVPALHSSGYETDGEMIYMGEPAGFLLQIEGKTIYFAGDTSIYGDMALLGETLNIDLAFLPIGDNFTMGPEEAAHAAKLLKAKQVVPIHFNTFPLIKQDPQAFTHLLPNNIGKVMVVGETLEL</sequence>
<dbReference type="SMART" id="SM00849">
    <property type="entry name" value="Lactamase_B"/>
    <property type="match status" value="1"/>
</dbReference>
<dbReference type="SUPFAM" id="SSF56281">
    <property type="entry name" value="Metallo-hydrolase/oxidoreductase"/>
    <property type="match status" value="1"/>
</dbReference>
<dbReference type="CDD" id="cd06262">
    <property type="entry name" value="metallo-hydrolase-like_MBL-fold"/>
    <property type="match status" value="1"/>
</dbReference>
<dbReference type="Proteomes" id="UP000182077">
    <property type="component" value="Unassembled WGS sequence"/>
</dbReference>
<dbReference type="GO" id="GO:0016787">
    <property type="term" value="F:hydrolase activity"/>
    <property type="evidence" value="ECO:0007669"/>
    <property type="project" value="UniProtKB-UniRule"/>
</dbReference>
<evidence type="ECO:0000313" key="5">
    <source>
        <dbReference type="Proteomes" id="UP000182077"/>
    </source>
</evidence>
<gene>
    <name evidence="4" type="ORF">RV04_GL000279</name>
</gene>
<evidence type="ECO:0000259" key="3">
    <source>
        <dbReference type="SMART" id="SM00849"/>
    </source>
</evidence>